<dbReference type="HOGENOM" id="CLU_001042_2_2_6"/>
<comment type="subunit">
    <text evidence="6">Homodimer.</text>
</comment>
<evidence type="ECO:0000313" key="8">
    <source>
        <dbReference type="EMBL" id="ENV09436.1"/>
    </source>
</evidence>
<dbReference type="InterPro" id="IPR003395">
    <property type="entry name" value="RecF/RecN/SMC_N"/>
</dbReference>
<dbReference type="GO" id="GO:0007062">
    <property type="term" value="P:sister chromatid cohesion"/>
    <property type="evidence" value="ECO:0007669"/>
    <property type="project" value="InterPro"/>
</dbReference>
<sequence>MRLSSLKLSGFKSFADSTTLHFKANRTAVVGPNGCGKSNVIDAIRWVMGESNARQLRGGSMQDVIFTGTAKRKPVGVASVELRFDNTYGKLGGAYNAYSELAVRRQVTREGKSEYFLNGTRCRRRDITDIFLGTGLGPRSYAVIEQGMINRLVDAKPEEMRVFIEEAAGVSRYQARRRETLQHLEHTEQNLARLDDIAAELKSQLRSLKRQSEAAIQYKTLEGQIRTLKIEILSFQANQSQKLQQEYTVEMTALGENFKLVRSESQTIEHDLEATSALFQRLIQQSSPLQHEWQQAEKKLSELKMTLEQKQSLFQQNSTSLLQLEQQKVQTKERLQLSELQVETLSTQFDEQNESLLALEQQTQSAEQNFTDVQAQHKQAQQQFDQLKTQVDQQQQKKLQMAAQIEQLGKNVLRIEQQKQTLQTQSTQIRAQVQDDEQAQLEKLQQQLQLDIVELETAIEQLQQDVQTQQDQQQLQKADVQSLKTEIQVLLAEQKNLNQLVAKQSPKHDQNAVRLMQSLRLSAQAKAHANIIEKFLAKWLQAQLLENGQAFQEGIARQLKSSLQPPVQIAELTCLSDWIEAPQSSLWAHVAVAENLAIALERQADLQHAQSILTLDGYHVGADWVIALHYDEDSQMAQGMLSHQVRLEEIEQQLAQQQPQLLDLEHQFSQQQQMLQQQQQSVQQQQQGLKQKQKELQQLDVQIAKLQSTAQAFVLQQQQLADQLKQLDLQLEEDAMQRDDLEIDLHALALKLEAVLPNYKTLQFQVENLNEQLDEQQQQLTQQQQQREALRRQTSQANQQIELLEKDISFLKTQYRQIIEQIEQAKKFVDPIQLELPNLESQFHEQFQQTEKLQKTWNEWQLELNQVQEKQQQLTEQRHQAQQKDEQVREQLEQKRLAWQAAKSDREHYLEQLKELNAEALSDLSIEIKDHQQKLEKAQQQFEKIGAVNLAASLEYEEVSQRFDELSHQMQDLQNTVDQLKDAMKSIDQETRKLFMTTFDQVNQELQLLFPKVFGGGEATLSLEDDWQSGVKLMARPPGKRNSSLALLSGGEKTLTALALVFAIFRLNPAPFCVLDEVDAPLDDANVQRYCNLVKELSEQVQFIYITHNKLAMTMATDLLGVTMPEPGTSKLVTVDLEQAKEYGLVAES</sequence>
<dbReference type="STRING" id="1144672.F966_02093"/>
<comment type="subcellular location">
    <subcellularLocation>
        <location evidence="6">Cytoplasm</location>
    </subcellularLocation>
</comment>
<dbReference type="PIRSF" id="PIRSF005719">
    <property type="entry name" value="SMC"/>
    <property type="match status" value="1"/>
</dbReference>
<evidence type="ECO:0000256" key="2">
    <source>
        <dbReference type="ARBA" id="ARBA00022741"/>
    </source>
</evidence>
<feature type="binding site" evidence="6">
    <location>
        <begin position="32"/>
        <end position="39"/>
    </location>
    <ligand>
        <name>ATP</name>
        <dbReference type="ChEBI" id="CHEBI:30616"/>
    </ligand>
</feature>
<dbReference type="GO" id="GO:0005737">
    <property type="term" value="C:cytoplasm"/>
    <property type="evidence" value="ECO:0007669"/>
    <property type="project" value="UniProtKB-SubCell"/>
</dbReference>
<comment type="function">
    <text evidence="6">Required for chromosome condensation and partitioning.</text>
</comment>
<dbReference type="PATRIC" id="fig|1144672.3.peg.1997"/>
<keyword evidence="4 6" id="KW-0175">Coiled coil</keyword>
<keyword evidence="5 6" id="KW-0238">DNA-binding</keyword>
<evidence type="ECO:0000256" key="5">
    <source>
        <dbReference type="ARBA" id="ARBA00023125"/>
    </source>
</evidence>
<keyword evidence="2 6" id="KW-0547">Nucleotide-binding</keyword>
<evidence type="ECO:0000256" key="6">
    <source>
        <dbReference type="HAMAP-Rule" id="MF_01894"/>
    </source>
</evidence>
<dbReference type="EMBL" id="APPH01000009">
    <property type="protein sequence ID" value="ENV09436.1"/>
    <property type="molecule type" value="Genomic_DNA"/>
</dbReference>
<feature type="domain" description="RecF/RecN/SMC N-terminal" evidence="7">
    <location>
        <begin position="3"/>
        <end position="1130"/>
    </location>
</feature>
<gene>
    <name evidence="6" type="primary">smc</name>
    <name evidence="8" type="ORF">F966_02093</name>
</gene>
<keyword evidence="3 6" id="KW-0067">ATP-binding</keyword>
<feature type="coiled-coil region" evidence="6">
    <location>
        <begin position="293"/>
        <end position="500"/>
    </location>
</feature>
<dbReference type="CDD" id="cd03278">
    <property type="entry name" value="ABC_SMC_barmotin"/>
    <property type="match status" value="1"/>
</dbReference>
<organism evidence="8 9">
    <name type="scientific">Acinetobacter higginsii</name>
    <dbReference type="NCBI Taxonomy" id="70347"/>
    <lineage>
        <taxon>Bacteria</taxon>
        <taxon>Pseudomonadati</taxon>
        <taxon>Pseudomonadota</taxon>
        <taxon>Gammaproteobacteria</taxon>
        <taxon>Moraxellales</taxon>
        <taxon>Moraxellaceae</taxon>
        <taxon>Acinetobacter</taxon>
    </lineage>
</organism>
<dbReference type="GO" id="GO:0030261">
    <property type="term" value="P:chromosome condensation"/>
    <property type="evidence" value="ECO:0007669"/>
    <property type="project" value="InterPro"/>
</dbReference>
<dbReference type="Proteomes" id="UP000013209">
    <property type="component" value="Unassembled WGS sequence"/>
</dbReference>
<dbReference type="HAMAP" id="MF_01894">
    <property type="entry name" value="Smc_prok"/>
    <property type="match status" value="1"/>
</dbReference>
<reference evidence="8 9" key="1">
    <citation type="submission" date="2013-02" db="EMBL/GenBank/DDBJ databases">
        <title>The Genome Sequence of Acinetobacter sp. CIP 56.2.</title>
        <authorList>
            <consortium name="The Broad Institute Genome Sequencing Platform"/>
            <consortium name="The Broad Institute Genome Sequencing Center for Infectious Disease"/>
            <person name="Cerqueira G."/>
            <person name="Feldgarden M."/>
            <person name="Courvalin P."/>
            <person name="Perichon B."/>
            <person name="Grillot-Courvalin C."/>
            <person name="Clermont D."/>
            <person name="Rocha E."/>
            <person name="Yoon E.-J."/>
            <person name="Nemec A."/>
            <person name="Walker B."/>
            <person name="Young S.K."/>
            <person name="Zeng Q."/>
            <person name="Gargeya S."/>
            <person name="Fitzgerald M."/>
            <person name="Haas B."/>
            <person name="Abouelleil A."/>
            <person name="Alvarado L."/>
            <person name="Arachchi H.M."/>
            <person name="Berlin A.M."/>
            <person name="Chapman S.B."/>
            <person name="Dewar J."/>
            <person name="Goldberg J."/>
            <person name="Griggs A."/>
            <person name="Gujja S."/>
            <person name="Hansen M."/>
            <person name="Howarth C."/>
            <person name="Imamovic A."/>
            <person name="Larimer J."/>
            <person name="McCowan C."/>
            <person name="Murphy C."/>
            <person name="Neiman D."/>
            <person name="Pearson M."/>
            <person name="Priest M."/>
            <person name="Roberts A."/>
            <person name="Saif S."/>
            <person name="Shea T."/>
            <person name="Sisk P."/>
            <person name="Sykes S."/>
            <person name="Wortman J."/>
            <person name="Nusbaum C."/>
            <person name="Birren B."/>
        </authorList>
    </citation>
    <scope>NUCLEOTIDE SEQUENCE [LARGE SCALE GENOMIC DNA]</scope>
    <source>
        <strain evidence="8 9">CIP 56.2</strain>
    </source>
</reference>
<dbReference type="AlphaFoldDB" id="N8WBZ0"/>
<evidence type="ECO:0000256" key="1">
    <source>
        <dbReference type="ARBA" id="ARBA00022490"/>
    </source>
</evidence>
<feature type="coiled-coil region" evidence="6">
    <location>
        <begin position="184"/>
        <end position="218"/>
    </location>
</feature>
<dbReference type="PANTHER" id="PTHR43977">
    <property type="entry name" value="STRUCTURAL MAINTENANCE OF CHROMOSOMES PROTEIN 3"/>
    <property type="match status" value="1"/>
</dbReference>
<protein>
    <recommendedName>
        <fullName evidence="6">Chromosome partition protein Smc</fullName>
    </recommendedName>
</protein>
<evidence type="ECO:0000259" key="7">
    <source>
        <dbReference type="Pfam" id="PF02463"/>
    </source>
</evidence>
<dbReference type="SUPFAM" id="SSF52540">
    <property type="entry name" value="P-loop containing nucleoside triphosphate hydrolases"/>
    <property type="match status" value="1"/>
</dbReference>
<evidence type="ECO:0000256" key="4">
    <source>
        <dbReference type="ARBA" id="ARBA00023054"/>
    </source>
</evidence>
<name>N8WBZ0_9GAMM</name>
<dbReference type="RefSeq" id="WP_004804880.1">
    <property type="nucleotide sequence ID" value="NZ_KB849440.1"/>
</dbReference>
<proteinExistence type="inferred from homology"/>
<comment type="domain">
    <text evidence="6">Contains large globular domains required for ATP hydrolysis at each terminus and a third globular domain forming a flexible hinge near the middle of the molecule. These domains are separated by coiled-coil structures.</text>
</comment>
<evidence type="ECO:0000313" key="9">
    <source>
        <dbReference type="Proteomes" id="UP000013209"/>
    </source>
</evidence>
<dbReference type="eggNOG" id="COG1196">
    <property type="taxonomic scope" value="Bacteria"/>
</dbReference>
<dbReference type="GO" id="GO:0005524">
    <property type="term" value="F:ATP binding"/>
    <property type="evidence" value="ECO:0007669"/>
    <property type="project" value="UniProtKB-UniRule"/>
</dbReference>
<evidence type="ECO:0000256" key="3">
    <source>
        <dbReference type="ARBA" id="ARBA00022840"/>
    </source>
</evidence>
<dbReference type="Gene3D" id="3.40.50.300">
    <property type="entry name" value="P-loop containing nucleotide triphosphate hydrolases"/>
    <property type="match status" value="2"/>
</dbReference>
<dbReference type="Pfam" id="PF02463">
    <property type="entry name" value="SMC_N"/>
    <property type="match status" value="1"/>
</dbReference>
<accession>N8WBZ0</accession>
<feature type="coiled-coil region" evidence="6">
    <location>
        <begin position="647"/>
        <end position="821"/>
    </location>
</feature>
<comment type="caution">
    <text evidence="8">The sequence shown here is derived from an EMBL/GenBank/DDBJ whole genome shotgun (WGS) entry which is preliminary data.</text>
</comment>
<keyword evidence="1 6" id="KW-0963">Cytoplasm</keyword>
<dbReference type="GO" id="GO:0016887">
    <property type="term" value="F:ATP hydrolysis activity"/>
    <property type="evidence" value="ECO:0007669"/>
    <property type="project" value="InterPro"/>
</dbReference>
<dbReference type="GO" id="GO:0007059">
    <property type="term" value="P:chromosome segregation"/>
    <property type="evidence" value="ECO:0007669"/>
    <property type="project" value="UniProtKB-UniRule"/>
</dbReference>
<dbReference type="InterPro" id="IPR027417">
    <property type="entry name" value="P-loop_NTPase"/>
</dbReference>
<dbReference type="GO" id="GO:0006260">
    <property type="term" value="P:DNA replication"/>
    <property type="evidence" value="ECO:0007669"/>
    <property type="project" value="UniProtKB-UniRule"/>
</dbReference>
<dbReference type="GO" id="GO:0003677">
    <property type="term" value="F:DNA binding"/>
    <property type="evidence" value="ECO:0007669"/>
    <property type="project" value="UniProtKB-UniRule"/>
</dbReference>
<feature type="coiled-coil region" evidence="6">
    <location>
        <begin position="850"/>
        <end position="993"/>
    </location>
</feature>
<dbReference type="InterPro" id="IPR011890">
    <property type="entry name" value="SMC_prok"/>
</dbReference>
<dbReference type="InterPro" id="IPR024704">
    <property type="entry name" value="SMC"/>
</dbReference>
<dbReference type="NCBIfam" id="TIGR02168">
    <property type="entry name" value="SMC_prok_B"/>
    <property type="match status" value="1"/>
</dbReference>
<comment type="similarity">
    <text evidence="6">Belongs to the SMC family.</text>
</comment>